<dbReference type="GO" id="GO:0016491">
    <property type="term" value="F:oxidoreductase activity"/>
    <property type="evidence" value="ECO:0007669"/>
    <property type="project" value="InterPro"/>
</dbReference>
<evidence type="ECO:0000256" key="1">
    <source>
        <dbReference type="ARBA" id="ARBA00008710"/>
    </source>
</evidence>
<dbReference type="HOGENOM" id="CLU_114921_1_1_11"/>
<organism evidence="3 6">
    <name type="scientific">Actinopolyspora erythraea</name>
    <dbReference type="NCBI Taxonomy" id="414996"/>
    <lineage>
        <taxon>Bacteria</taxon>
        <taxon>Bacillati</taxon>
        <taxon>Actinomycetota</taxon>
        <taxon>Actinomycetes</taxon>
        <taxon>Actinopolysporales</taxon>
        <taxon>Actinopolysporaceae</taxon>
        <taxon>Actinopolyspora</taxon>
    </lineage>
</organism>
<dbReference type="Proteomes" id="UP000029737">
    <property type="component" value="Unassembled WGS sequence"/>
</dbReference>
<protein>
    <submittedName>
        <fullName evidence="3">Nitroreductase family deazaflavin-dependent oxidoreductase</fullName>
    </submittedName>
</protein>
<dbReference type="eggNOG" id="COG0748">
    <property type="taxonomic scope" value="Bacteria"/>
</dbReference>
<dbReference type="EMBL" id="CP022752">
    <property type="protein sequence ID" value="ASU81028.1"/>
    <property type="molecule type" value="Genomic_DNA"/>
</dbReference>
<dbReference type="InterPro" id="IPR012349">
    <property type="entry name" value="Split_barrel_FMN-bd"/>
</dbReference>
<evidence type="ECO:0000256" key="2">
    <source>
        <dbReference type="ARBA" id="ARBA00049106"/>
    </source>
</evidence>
<dbReference type="KEGG" id="aey:CDG81_10500"/>
<evidence type="ECO:0000313" key="3">
    <source>
        <dbReference type="EMBL" id="ASU81028.1"/>
    </source>
</evidence>
<keyword evidence="5" id="KW-1185">Reference proteome</keyword>
<comment type="catalytic activity">
    <reaction evidence="2">
        <text>oxidized coenzyme F420-(gamma-L-Glu)(n) + a quinol + H(+) = reduced coenzyme F420-(gamma-L-Glu)(n) + a quinone</text>
        <dbReference type="Rhea" id="RHEA:39663"/>
        <dbReference type="Rhea" id="RHEA-COMP:12939"/>
        <dbReference type="Rhea" id="RHEA-COMP:14378"/>
        <dbReference type="ChEBI" id="CHEBI:15378"/>
        <dbReference type="ChEBI" id="CHEBI:24646"/>
        <dbReference type="ChEBI" id="CHEBI:132124"/>
        <dbReference type="ChEBI" id="CHEBI:133980"/>
        <dbReference type="ChEBI" id="CHEBI:139511"/>
    </reaction>
</comment>
<evidence type="ECO:0000313" key="6">
    <source>
        <dbReference type="Proteomes" id="UP000215043"/>
    </source>
</evidence>
<dbReference type="PANTHER" id="PTHR39428">
    <property type="entry name" value="F420H(2)-DEPENDENT QUINONE REDUCTASE RV1261C"/>
    <property type="match status" value="1"/>
</dbReference>
<dbReference type="Proteomes" id="UP000215043">
    <property type="component" value="Chromosome"/>
</dbReference>
<sequence>MDSMKLADRAWPVLSRLMRLHVLAYRATRGKIGHTAPGFPTMLLLHHVGAKSGVRRTTPLLYTRDGADLVIVASKGGYGRHPAWYHNLRAHPDTTVQVKAEILPVRARVADPTERRRLWPRVVRTYSQFEHYQQRTRREIPLVILEPRRSS</sequence>
<dbReference type="Pfam" id="PF04075">
    <property type="entry name" value="F420H2_quin_red"/>
    <property type="match status" value="1"/>
</dbReference>
<accession>A0A099D6C4</accession>
<dbReference type="GO" id="GO:0005886">
    <property type="term" value="C:plasma membrane"/>
    <property type="evidence" value="ECO:0007669"/>
    <property type="project" value="TreeGrafter"/>
</dbReference>
<name>A0A099D6C4_9ACTN</name>
<evidence type="ECO:0000313" key="5">
    <source>
        <dbReference type="Proteomes" id="UP000029737"/>
    </source>
</evidence>
<dbReference type="InterPro" id="IPR004378">
    <property type="entry name" value="F420H2_quin_Rdtase"/>
</dbReference>
<dbReference type="GO" id="GO:0070967">
    <property type="term" value="F:coenzyme F420 binding"/>
    <property type="evidence" value="ECO:0007669"/>
    <property type="project" value="TreeGrafter"/>
</dbReference>
<reference evidence="4 5" key="1">
    <citation type="journal article" date="2014" name="PLoS ONE">
        <title>Identification and Characterization of a New Erythromycin Biosynthetic Gene Cluster in Actinopolyspora erythraea YIM90600, a Novel Erythronolide-Producing Halophilic Actinomycete Isolated from Salt Field.</title>
        <authorList>
            <person name="Chen D."/>
            <person name="Feng J."/>
            <person name="Huang L."/>
            <person name="Zhang Q."/>
            <person name="Wu J."/>
            <person name="Zhu X."/>
            <person name="Duan Y."/>
            <person name="Xu Z."/>
        </authorList>
    </citation>
    <scope>NUCLEOTIDE SEQUENCE [LARGE SCALE GENOMIC DNA]</scope>
    <source>
        <strain evidence="4 5">YIM90600</strain>
    </source>
</reference>
<gene>
    <name evidence="3" type="ORF">CDG81_10500</name>
    <name evidence="4" type="ORF">IL38_10520</name>
</gene>
<comment type="similarity">
    <text evidence="1">Belongs to the F420H(2)-dependent quinone reductase family.</text>
</comment>
<dbReference type="OrthoDB" id="8225825at2"/>
<dbReference type="NCBIfam" id="TIGR00026">
    <property type="entry name" value="hi_GC_TIGR00026"/>
    <property type="match status" value="1"/>
</dbReference>
<reference evidence="3 6" key="2">
    <citation type="submission" date="2017-08" db="EMBL/GenBank/DDBJ databases">
        <title>The complete genome sequence of moderately halophilic actinomycete Actinopolyspora erythraea YIM 90600, the producer of novel erythromycin, novel actinopolysporins A-C and tubercidin.</title>
        <authorList>
            <person name="Yin M."/>
            <person name="Tang S."/>
        </authorList>
    </citation>
    <scope>NUCLEOTIDE SEQUENCE [LARGE SCALE GENOMIC DNA]</scope>
    <source>
        <strain evidence="3 6">YIM 90600</strain>
    </source>
</reference>
<dbReference type="EMBL" id="JPMV01000018">
    <property type="protein sequence ID" value="KGI81392.1"/>
    <property type="molecule type" value="Genomic_DNA"/>
</dbReference>
<dbReference type="AlphaFoldDB" id="A0A099D6C4"/>
<evidence type="ECO:0000313" key="4">
    <source>
        <dbReference type="EMBL" id="KGI81392.1"/>
    </source>
</evidence>
<dbReference type="Gene3D" id="2.30.110.10">
    <property type="entry name" value="Electron Transport, Fmn-binding Protein, Chain A"/>
    <property type="match status" value="1"/>
</dbReference>
<dbReference type="PANTHER" id="PTHR39428:SF1">
    <property type="entry name" value="F420H(2)-DEPENDENT QUINONE REDUCTASE RV1261C"/>
    <property type="match status" value="1"/>
</dbReference>
<dbReference type="RefSeq" id="WP_043573827.1">
    <property type="nucleotide sequence ID" value="NZ_CP022752.1"/>
</dbReference>
<proteinExistence type="inferred from homology"/>